<comment type="caution">
    <text evidence="2">The sequence shown here is derived from an EMBL/GenBank/DDBJ whole genome shotgun (WGS) entry which is preliminary data.</text>
</comment>
<dbReference type="Pfam" id="PF01797">
    <property type="entry name" value="Y1_Tnp"/>
    <property type="match status" value="1"/>
</dbReference>
<dbReference type="PANTHER" id="PTHR33360">
    <property type="entry name" value="TRANSPOSASE FOR INSERTION SEQUENCE ELEMENT IS200"/>
    <property type="match status" value="1"/>
</dbReference>
<evidence type="ECO:0000313" key="3">
    <source>
        <dbReference type="Proteomes" id="UP000307602"/>
    </source>
</evidence>
<sequence>MSEQRSNGHSVSRLLVHIVWSTKYRYHVLKGDIQNRCRSLLIQICDAEDVQILKGVI</sequence>
<dbReference type="Gene3D" id="3.30.70.1290">
    <property type="entry name" value="Transposase IS200-like"/>
    <property type="match status" value="1"/>
</dbReference>
<dbReference type="GO" id="GO:0003677">
    <property type="term" value="F:DNA binding"/>
    <property type="evidence" value="ECO:0007669"/>
    <property type="project" value="InterPro"/>
</dbReference>
<dbReference type="GO" id="GO:0006313">
    <property type="term" value="P:DNA transposition"/>
    <property type="evidence" value="ECO:0007669"/>
    <property type="project" value="InterPro"/>
</dbReference>
<feature type="non-terminal residue" evidence="2">
    <location>
        <position position="57"/>
    </location>
</feature>
<evidence type="ECO:0000259" key="1">
    <source>
        <dbReference type="Pfam" id="PF01797"/>
    </source>
</evidence>
<reference evidence="2 3" key="1">
    <citation type="submission" date="2019-04" db="EMBL/GenBank/DDBJ databases">
        <authorList>
            <person name="Liu A."/>
        </authorList>
    </citation>
    <scope>NUCLEOTIDE SEQUENCE [LARGE SCALE GENOMIC DNA]</scope>
    <source>
        <strain evidence="2 3">RZ03</strain>
    </source>
</reference>
<dbReference type="EMBL" id="SRSO01000007">
    <property type="protein sequence ID" value="TGV03453.1"/>
    <property type="molecule type" value="Genomic_DNA"/>
</dbReference>
<name>A0A4S1DZK6_9FLAO</name>
<protein>
    <submittedName>
        <fullName evidence="2">IS200/IS605 family transposase</fullName>
    </submittedName>
</protein>
<dbReference type="PANTHER" id="PTHR33360:SF2">
    <property type="entry name" value="TRANSPOSASE FOR INSERTION SEQUENCE ELEMENT IS200"/>
    <property type="match status" value="1"/>
</dbReference>
<evidence type="ECO:0000313" key="2">
    <source>
        <dbReference type="EMBL" id="TGV03453.1"/>
    </source>
</evidence>
<dbReference type="InterPro" id="IPR002686">
    <property type="entry name" value="Transposase_17"/>
</dbReference>
<organism evidence="2 3">
    <name type="scientific">Flavivirga rizhaonensis</name>
    <dbReference type="NCBI Taxonomy" id="2559571"/>
    <lineage>
        <taxon>Bacteria</taxon>
        <taxon>Pseudomonadati</taxon>
        <taxon>Bacteroidota</taxon>
        <taxon>Flavobacteriia</taxon>
        <taxon>Flavobacteriales</taxon>
        <taxon>Flavobacteriaceae</taxon>
        <taxon>Flavivirga</taxon>
    </lineage>
</organism>
<dbReference type="AlphaFoldDB" id="A0A4S1DZK6"/>
<gene>
    <name evidence="2" type="ORF">EM932_07205</name>
</gene>
<dbReference type="GO" id="GO:0004803">
    <property type="term" value="F:transposase activity"/>
    <property type="evidence" value="ECO:0007669"/>
    <property type="project" value="InterPro"/>
</dbReference>
<dbReference type="Proteomes" id="UP000307602">
    <property type="component" value="Unassembled WGS sequence"/>
</dbReference>
<dbReference type="InterPro" id="IPR036515">
    <property type="entry name" value="Transposase_17_sf"/>
</dbReference>
<dbReference type="RefSeq" id="WP_211344264.1">
    <property type="nucleotide sequence ID" value="NZ_SRSO01000007.1"/>
</dbReference>
<accession>A0A4S1DZK6</accession>
<proteinExistence type="predicted"/>
<dbReference type="SUPFAM" id="SSF143422">
    <property type="entry name" value="Transposase IS200-like"/>
    <property type="match status" value="1"/>
</dbReference>
<feature type="domain" description="Transposase IS200-like" evidence="1">
    <location>
        <begin position="10"/>
        <end position="55"/>
    </location>
</feature>
<keyword evidence="3" id="KW-1185">Reference proteome</keyword>